<reference evidence="2 3" key="1">
    <citation type="submission" date="2020-08" db="EMBL/GenBank/DDBJ databases">
        <title>Genomic Encyclopedia of Type Strains, Phase IV (KMG-IV): sequencing the most valuable type-strain genomes for metagenomic binning, comparative biology and taxonomic classification.</title>
        <authorList>
            <person name="Goeker M."/>
        </authorList>
    </citation>
    <scope>NUCLEOTIDE SEQUENCE [LARGE SCALE GENOMIC DNA]</scope>
    <source>
        <strain evidence="2 3">DSM 27244</strain>
    </source>
</reference>
<accession>A0A7W9EIV2</accession>
<evidence type="ECO:0008006" key="4">
    <source>
        <dbReference type="Google" id="ProtNLM"/>
    </source>
</evidence>
<gene>
    <name evidence="2" type="ORF">FHR19_002935</name>
</gene>
<evidence type="ECO:0000313" key="3">
    <source>
        <dbReference type="Proteomes" id="UP000557739"/>
    </source>
</evidence>
<evidence type="ECO:0000256" key="1">
    <source>
        <dbReference type="SAM" id="MobiDB-lite"/>
    </source>
</evidence>
<sequence>MSIDPTDPLGGTPADVATLLAEADGAAALVRRLRGAAIRDLLIPDAARLDDRRRAALRTLIRAIVGTIGADIHDFALRRLTEVDEGGAAALSRVDACHLIASIEARLGTDEAIAGDLIDRVTLDLIGDGLPTGLIEQAPEPWQGRAAERAGEALRQAESRRRTPPDQPPYATDLPAESQAAFTWWIAAAIADVARPPLTDTSAALDRALADGAAHSLAQADEGERLEAAATRLAAVADLRGGALVGALDHALAERRVVLLAALIAHAAGTSFDSVRVLMTEPADPRLWLLLRSLDLPRESIARIGFALCEADHRRDVERFADQLDAVMSLPVADAVLATAALRLPAAFRAARASGETVR</sequence>
<proteinExistence type="predicted"/>
<organism evidence="2 3">
    <name type="scientific">Sphingomonas yantingensis</name>
    <dbReference type="NCBI Taxonomy" id="1241761"/>
    <lineage>
        <taxon>Bacteria</taxon>
        <taxon>Pseudomonadati</taxon>
        <taxon>Pseudomonadota</taxon>
        <taxon>Alphaproteobacteria</taxon>
        <taxon>Sphingomonadales</taxon>
        <taxon>Sphingomonadaceae</taxon>
        <taxon>Sphingomonas</taxon>
    </lineage>
</organism>
<comment type="caution">
    <text evidence="2">The sequence shown here is derived from an EMBL/GenBank/DDBJ whole genome shotgun (WGS) entry which is preliminary data.</text>
</comment>
<dbReference type="RefSeq" id="WP_184029769.1">
    <property type="nucleotide sequence ID" value="NZ_JACIJJ010000004.1"/>
</dbReference>
<protein>
    <recommendedName>
        <fullName evidence="4">DUF2336 domain-containing protein</fullName>
    </recommendedName>
</protein>
<feature type="compositionally biased region" description="Basic and acidic residues" evidence="1">
    <location>
        <begin position="146"/>
        <end position="164"/>
    </location>
</feature>
<feature type="region of interest" description="Disordered" evidence="1">
    <location>
        <begin position="140"/>
        <end position="172"/>
    </location>
</feature>
<dbReference type="Proteomes" id="UP000557739">
    <property type="component" value="Unassembled WGS sequence"/>
</dbReference>
<dbReference type="AlphaFoldDB" id="A0A7W9EIV2"/>
<name>A0A7W9EIV2_9SPHN</name>
<dbReference type="EMBL" id="JACIJJ010000004">
    <property type="protein sequence ID" value="MBB5699569.1"/>
    <property type="molecule type" value="Genomic_DNA"/>
</dbReference>
<keyword evidence="3" id="KW-1185">Reference proteome</keyword>
<evidence type="ECO:0000313" key="2">
    <source>
        <dbReference type="EMBL" id="MBB5699569.1"/>
    </source>
</evidence>